<dbReference type="PANTHER" id="PTHR44227">
    <property type="match status" value="1"/>
</dbReference>
<keyword evidence="1" id="KW-0677">Repeat</keyword>
<dbReference type="EMBL" id="PDWW01000004">
    <property type="protein sequence ID" value="KAF1726513.1"/>
    <property type="molecule type" value="Genomic_DNA"/>
</dbReference>
<organism evidence="4 5">
    <name type="scientific">Pseudoxanthomonas japonensis</name>
    <dbReference type="NCBI Taxonomy" id="69284"/>
    <lineage>
        <taxon>Bacteria</taxon>
        <taxon>Pseudomonadati</taxon>
        <taxon>Pseudomonadota</taxon>
        <taxon>Gammaproteobacteria</taxon>
        <taxon>Lysobacterales</taxon>
        <taxon>Lysobacteraceae</taxon>
        <taxon>Pseudoxanthomonas</taxon>
    </lineage>
</organism>
<keyword evidence="3" id="KW-0472">Membrane</keyword>
<accession>A0ABQ6ZK25</accession>
<evidence type="ECO:0000313" key="4">
    <source>
        <dbReference type="EMBL" id="KAF1726513.1"/>
    </source>
</evidence>
<keyword evidence="5" id="KW-1185">Reference proteome</keyword>
<feature type="transmembrane region" description="Helical" evidence="3">
    <location>
        <begin position="308"/>
        <end position="326"/>
    </location>
</feature>
<dbReference type="Proteomes" id="UP000781710">
    <property type="component" value="Unassembled WGS sequence"/>
</dbReference>
<feature type="transmembrane region" description="Helical" evidence="3">
    <location>
        <begin position="232"/>
        <end position="249"/>
    </location>
</feature>
<gene>
    <name evidence="4" type="ORF">CSC78_05320</name>
</gene>
<evidence type="ECO:0008006" key="6">
    <source>
        <dbReference type="Google" id="ProtNLM"/>
    </source>
</evidence>
<proteinExistence type="predicted"/>
<keyword evidence="2" id="KW-0802">TPR repeat</keyword>
<sequence>MIFSRYRFPLWAALCALLAAFMLSPGLGGGFIFDDRPNIQENGALHVTQLTAENLRDAAYSFQPGHGSRPLSMLSFALDHWRAGGLDPKAFKLTNLVIHTLTALALALLLRRLLKLTRLPSRQAAWTAIAMAALWAVHPLQVSSVLYVVQRMQTLSTLFVVLALWAYLTARQAQIEGVRSRIYFVLTGLFAVLALAAKEDAILLPAYAFVLELTVLRFRAADPALAVRMRRGYLWATVAGFAVYVLVILPHYWSWDNYPGRTFSSFERLLTQGRVLVMYLGQILLPLPDRLPFFYDELQISRGLWDPPSTLPALGLIAALLMLAWRWRNDRPVFACGVLLFFAGHVITSNVINLEMAFEHRNQLPLVGVLLAAGDLCFAAIRRWGIKPGWVAGLAAVALVTTGAATLSRSYMWGEPLRFAQYSVDIAPRSERAWLALGGTYADFSGLRPNSPYLQKAIETCERGAQKIDSALLLSNVVSYRTIQGTVTQADWQRFHQRLERAPMTQQNRQVVWTQIRNAKRGIPMDERGVLDTMKIVSRRATFSTEENLQLASYVFSDTQHSDEAFPYLKRAVEQAKPDDPLVAKTFSQLHEAGRDDWVEQLSSLEHKAP</sequence>
<evidence type="ECO:0000313" key="5">
    <source>
        <dbReference type="Proteomes" id="UP000781710"/>
    </source>
</evidence>
<reference evidence="4 5" key="1">
    <citation type="submission" date="2017-10" db="EMBL/GenBank/DDBJ databases">
        <title>Whole genome sequencing of members of genus Pseudoxanthomonas.</title>
        <authorList>
            <person name="Kumar S."/>
            <person name="Bansal K."/>
            <person name="Kaur A."/>
            <person name="Patil P."/>
            <person name="Sharma S."/>
            <person name="Patil P.B."/>
        </authorList>
    </citation>
    <scope>NUCLEOTIDE SEQUENCE [LARGE SCALE GENOMIC DNA]</scope>
    <source>
        <strain evidence="4 5">DSM 17109</strain>
    </source>
</reference>
<dbReference type="RefSeq" id="WP_162336869.1">
    <property type="nucleotide sequence ID" value="NZ_JBHSRQ010000004.1"/>
</dbReference>
<evidence type="ECO:0000256" key="3">
    <source>
        <dbReference type="SAM" id="Phobius"/>
    </source>
</evidence>
<protein>
    <recommendedName>
        <fullName evidence="6">Tetratricopeptide repeat protein</fullName>
    </recommendedName>
</protein>
<feature type="transmembrane region" description="Helical" evidence="3">
    <location>
        <begin position="364"/>
        <end position="384"/>
    </location>
</feature>
<dbReference type="InterPro" id="IPR052346">
    <property type="entry name" value="O-mannosyl-transferase_TMTC"/>
</dbReference>
<name>A0ABQ6ZK25_9GAMM</name>
<feature type="transmembrane region" description="Helical" evidence="3">
    <location>
        <begin position="126"/>
        <end position="148"/>
    </location>
</feature>
<feature type="transmembrane region" description="Helical" evidence="3">
    <location>
        <begin position="182"/>
        <end position="197"/>
    </location>
</feature>
<evidence type="ECO:0000256" key="1">
    <source>
        <dbReference type="ARBA" id="ARBA00022737"/>
    </source>
</evidence>
<feature type="transmembrane region" description="Helical" evidence="3">
    <location>
        <begin position="390"/>
        <end position="408"/>
    </location>
</feature>
<feature type="transmembrane region" description="Helical" evidence="3">
    <location>
        <begin position="96"/>
        <end position="114"/>
    </location>
</feature>
<comment type="caution">
    <text evidence="4">The sequence shown here is derived from an EMBL/GenBank/DDBJ whole genome shotgun (WGS) entry which is preliminary data.</text>
</comment>
<feature type="transmembrane region" description="Helical" evidence="3">
    <location>
        <begin position="203"/>
        <end position="220"/>
    </location>
</feature>
<keyword evidence="3" id="KW-1133">Transmembrane helix</keyword>
<evidence type="ECO:0000256" key="2">
    <source>
        <dbReference type="ARBA" id="ARBA00022803"/>
    </source>
</evidence>
<feature type="transmembrane region" description="Helical" evidence="3">
    <location>
        <begin position="332"/>
        <end position="352"/>
    </location>
</feature>
<feature type="transmembrane region" description="Helical" evidence="3">
    <location>
        <begin position="154"/>
        <end position="170"/>
    </location>
</feature>
<dbReference type="PANTHER" id="PTHR44227:SF3">
    <property type="entry name" value="PROTEIN O-MANNOSYL-TRANSFERASE TMTC4"/>
    <property type="match status" value="1"/>
</dbReference>
<keyword evidence="3" id="KW-0812">Transmembrane</keyword>